<dbReference type="InterPro" id="IPR002068">
    <property type="entry name" value="A-crystallin/Hsp20_dom"/>
</dbReference>
<accession>A0A1G1ZJR0</accession>
<comment type="similarity">
    <text evidence="1 2">Belongs to the small heat shock protein (HSP20) family.</text>
</comment>
<feature type="domain" description="SHSP" evidence="3">
    <location>
        <begin position="56"/>
        <end position="168"/>
    </location>
</feature>
<dbReference type="InterPro" id="IPR007052">
    <property type="entry name" value="CS_dom"/>
</dbReference>
<dbReference type="PANTHER" id="PTHR11527">
    <property type="entry name" value="HEAT-SHOCK PROTEIN 20 FAMILY MEMBER"/>
    <property type="match status" value="1"/>
</dbReference>
<evidence type="ECO:0000256" key="2">
    <source>
        <dbReference type="RuleBase" id="RU003616"/>
    </source>
</evidence>
<gene>
    <name evidence="5" type="ORF">A3B92_01180</name>
</gene>
<comment type="caution">
    <text evidence="5">The sequence shown here is derived from an EMBL/GenBank/DDBJ whole genome shotgun (WGS) entry which is preliminary data.</text>
</comment>
<dbReference type="InterPro" id="IPR031107">
    <property type="entry name" value="Small_HSP"/>
</dbReference>
<name>A0A1G1ZJR0_9BACT</name>
<evidence type="ECO:0000259" key="3">
    <source>
        <dbReference type="PROSITE" id="PS01031"/>
    </source>
</evidence>
<evidence type="ECO:0000313" key="6">
    <source>
        <dbReference type="Proteomes" id="UP000177960"/>
    </source>
</evidence>
<dbReference type="CDD" id="cd06464">
    <property type="entry name" value="ACD_sHsps-like"/>
    <property type="match status" value="1"/>
</dbReference>
<dbReference type="PROSITE" id="PS51203">
    <property type="entry name" value="CS"/>
    <property type="match status" value="1"/>
</dbReference>
<dbReference type="AlphaFoldDB" id="A0A1G1ZJR0"/>
<proteinExistence type="inferred from homology"/>
<dbReference type="STRING" id="1798404.A3B92_01180"/>
<organism evidence="5 6">
    <name type="scientific">Candidatus Harrisonbacteria bacterium RIFCSPHIGHO2_02_FULL_42_16</name>
    <dbReference type="NCBI Taxonomy" id="1798404"/>
    <lineage>
        <taxon>Bacteria</taxon>
        <taxon>Candidatus Harrisoniibacteriota</taxon>
    </lineage>
</organism>
<dbReference type="InterPro" id="IPR008978">
    <property type="entry name" value="HSP20-like_chaperone"/>
</dbReference>
<dbReference type="Proteomes" id="UP000177960">
    <property type="component" value="Unassembled WGS sequence"/>
</dbReference>
<dbReference type="SUPFAM" id="SSF49764">
    <property type="entry name" value="HSP20-like chaperones"/>
    <property type="match status" value="1"/>
</dbReference>
<dbReference type="PROSITE" id="PS01031">
    <property type="entry name" value="SHSP"/>
    <property type="match status" value="1"/>
</dbReference>
<dbReference type="Gene3D" id="2.60.40.790">
    <property type="match status" value="1"/>
</dbReference>
<evidence type="ECO:0000256" key="1">
    <source>
        <dbReference type="PROSITE-ProRule" id="PRU00285"/>
    </source>
</evidence>
<reference evidence="5 6" key="1">
    <citation type="journal article" date="2016" name="Nat. Commun.">
        <title>Thousands of microbial genomes shed light on interconnected biogeochemical processes in an aquifer system.</title>
        <authorList>
            <person name="Anantharaman K."/>
            <person name="Brown C.T."/>
            <person name="Hug L.A."/>
            <person name="Sharon I."/>
            <person name="Castelle C.J."/>
            <person name="Probst A.J."/>
            <person name="Thomas B.C."/>
            <person name="Singh A."/>
            <person name="Wilkins M.J."/>
            <person name="Karaoz U."/>
            <person name="Brodie E.L."/>
            <person name="Williams K.H."/>
            <person name="Hubbard S.S."/>
            <person name="Banfield J.F."/>
        </authorList>
    </citation>
    <scope>NUCLEOTIDE SEQUENCE [LARGE SCALE GENOMIC DNA]</scope>
</reference>
<evidence type="ECO:0000313" key="5">
    <source>
        <dbReference type="EMBL" id="OGY64140.1"/>
    </source>
</evidence>
<dbReference type="EMBL" id="MHJG01000009">
    <property type="protein sequence ID" value="OGY64140.1"/>
    <property type="molecule type" value="Genomic_DNA"/>
</dbReference>
<evidence type="ECO:0000259" key="4">
    <source>
        <dbReference type="PROSITE" id="PS51203"/>
    </source>
</evidence>
<sequence length="168" mass="18988">MDKETEKFFEELSQVGEENKVTSLEPEANLASVSLPVKEKKSSRAISSSEDLSELLDEGEGQLTIDVYQTPNEIVVESTIAGVNPEDLDVDITNESVTIRGKRVKEKRVSEEDYFYQECYWGKFSRSIILPQEVDADNSTAVIKNGVLTIKLPKLNRQKTKKLKVKFE</sequence>
<feature type="domain" description="CS" evidence="4">
    <location>
        <begin position="60"/>
        <end position="168"/>
    </location>
</feature>
<dbReference type="Pfam" id="PF00011">
    <property type="entry name" value="HSP20"/>
    <property type="match status" value="1"/>
</dbReference>
<protein>
    <submittedName>
        <fullName evidence="5">Uncharacterized protein</fullName>
    </submittedName>
</protein>